<dbReference type="SUPFAM" id="SSF52540">
    <property type="entry name" value="P-loop containing nucleoside triphosphate hydrolases"/>
    <property type="match status" value="1"/>
</dbReference>
<dbReference type="GO" id="GO:0009236">
    <property type="term" value="P:cobalamin biosynthetic process"/>
    <property type="evidence" value="ECO:0007669"/>
    <property type="project" value="InterPro"/>
</dbReference>
<dbReference type="InterPro" id="IPR027417">
    <property type="entry name" value="P-loop_NTPase"/>
</dbReference>
<organism evidence="1 2">
    <name type="scientific">Candidatus Sungbacteria bacterium RIFCSPLOWO2_01_FULL_60_25</name>
    <dbReference type="NCBI Taxonomy" id="1802281"/>
    <lineage>
        <taxon>Bacteria</taxon>
        <taxon>Candidatus Sungiibacteriota</taxon>
    </lineage>
</organism>
<dbReference type="EMBL" id="MHQT01000043">
    <property type="protein sequence ID" value="OHA08290.1"/>
    <property type="molecule type" value="Genomic_DNA"/>
</dbReference>
<keyword evidence="1" id="KW-0808">Transferase</keyword>
<dbReference type="Gene3D" id="3.40.50.300">
    <property type="entry name" value="P-loop containing nucleotide triphosphate hydrolases"/>
    <property type="match status" value="1"/>
</dbReference>
<dbReference type="NCBIfam" id="TIGR00708">
    <property type="entry name" value="cobA"/>
    <property type="match status" value="1"/>
</dbReference>
<name>A0A1G2L9Q2_9BACT</name>
<dbReference type="Pfam" id="PF02572">
    <property type="entry name" value="CobA_CobO_BtuR"/>
    <property type="match status" value="1"/>
</dbReference>
<comment type="caution">
    <text evidence="1">The sequence shown here is derived from an EMBL/GenBank/DDBJ whole genome shotgun (WGS) entry which is preliminary data.</text>
</comment>
<dbReference type="InterPro" id="IPR003724">
    <property type="entry name" value="CblAdoTrfase_CobA"/>
</dbReference>
<evidence type="ECO:0000313" key="1">
    <source>
        <dbReference type="EMBL" id="OHA08290.1"/>
    </source>
</evidence>
<dbReference type="PIRSF" id="PIRSF015617">
    <property type="entry name" value="Adensltrnsf_CobA"/>
    <property type="match status" value="1"/>
</dbReference>
<evidence type="ECO:0000313" key="2">
    <source>
        <dbReference type="Proteomes" id="UP000178977"/>
    </source>
</evidence>
<gene>
    <name evidence="1" type="ORF">A3A44_02390</name>
</gene>
<proteinExistence type="predicted"/>
<dbReference type="GO" id="GO:0008817">
    <property type="term" value="F:corrinoid adenosyltransferase activity"/>
    <property type="evidence" value="ECO:0007669"/>
    <property type="project" value="InterPro"/>
</dbReference>
<dbReference type="Proteomes" id="UP000178977">
    <property type="component" value="Unassembled WGS sequence"/>
</dbReference>
<accession>A0A1G2L9Q2</accession>
<reference evidence="1 2" key="1">
    <citation type="journal article" date="2016" name="Nat. Commun.">
        <title>Thousands of microbial genomes shed light on interconnected biogeochemical processes in an aquifer system.</title>
        <authorList>
            <person name="Anantharaman K."/>
            <person name="Brown C.T."/>
            <person name="Hug L.A."/>
            <person name="Sharon I."/>
            <person name="Castelle C.J."/>
            <person name="Probst A.J."/>
            <person name="Thomas B.C."/>
            <person name="Singh A."/>
            <person name="Wilkins M.J."/>
            <person name="Karaoz U."/>
            <person name="Brodie E.L."/>
            <person name="Williams K.H."/>
            <person name="Hubbard S.S."/>
            <person name="Banfield J.F."/>
        </authorList>
    </citation>
    <scope>NUCLEOTIDE SEQUENCE [LARGE SCALE GENOMIC DNA]</scope>
</reference>
<dbReference type="PANTHER" id="PTHR46638">
    <property type="entry name" value="CORRINOID ADENOSYLTRANSFERASE"/>
    <property type="match status" value="1"/>
</dbReference>
<sequence>MIISMIIINTGNGKGKTTAALGQALRSVGEGKRVLMVQFIKGPWKSGEDDAQVIQGSPSNSSGSLPAFELAKMGKGFVGILGDKLPREEHAKAAREALGYARAEMETGKWDIIILDEVNNAIALGLILEEDALAFAREAKEKVEHVIFTGRDAPKELIDIADLVTEMRDVKHPYEKGIKARRGLEY</sequence>
<dbReference type="STRING" id="1802281.A3A44_02390"/>
<protein>
    <submittedName>
        <fullName evidence="1">Cob(I)yrinic acid a,c-diamide adenosyltransferase</fullName>
    </submittedName>
</protein>
<dbReference type="AlphaFoldDB" id="A0A1G2L9Q2"/>
<dbReference type="PANTHER" id="PTHR46638:SF1">
    <property type="entry name" value="CORRINOID ADENOSYLTRANSFERASE"/>
    <property type="match status" value="1"/>
</dbReference>
<dbReference type="GO" id="GO:0005524">
    <property type="term" value="F:ATP binding"/>
    <property type="evidence" value="ECO:0007669"/>
    <property type="project" value="InterPro"/>
</dbReference>
<dbReference type="CDD" id="cd00561">
    <property type="entry name" value="CobA_ACA"/>
    <property type="match status" value="1"/>
</dbReference>